<evidence type="ECO:0000259" key="2">
    <source>
        <dbReference type="PROSITE" id="PS50020"/>
    </source>
</evidence>
<feature type="compositionally biased region" description="Polar residues" evidence="1">
    <location>
        <begin position="99"/>
        <end position="108"/>
    </location>
</feature>
<sequence length="603" mass="67303">MDDKVNDFLNEINEIVPSSKPKQPQEEWNQCYDELTGYVYYWNKKTDKVTWDPPESYKKASGKPPVLNKNQHIPTKVEPLFPGVSSSKEIPKDIKIYSISDNSNSKASLQRIKKEPSKKRTFKKNSDSEDEKITLISSYGSDSESSEEEEKKPKLAPKLVIEDNTNTLEIAKRQTKTSEAISGDVPEDQDPKPGLSLVAGYSDSEEETETTIEETPQVSHSTLFPIVKPIDINDFSTPQEPNSPTTESNNFDNKAFQRKKRIGVTLVNTKKRNGDSDNEEERRKGLGFDTREISKVGDTKEAYKAITFVKSETLNPVDSTAKSNEDDSNDLEPVNEMYFTLREKLTFLNEGRPDISPVQSMVIQAETLFSAMNDGALKLSYLHKWLKETCSQLIKLEKEATPAGWALQWDKPLKRYFYQNLSTGESQWEYPQPDHGACDDAMDISTTPPHVENDSNNPLSPPLPPNIRSPTPPPPPVISSAENNGGILPEESGTRLEGAAQPPPPGVDKHEVNSFQNVEVKDSLNSALDSFYSDIAAISSPPSSSGLSVNEEQSSEICADAKVDSVKKKKKTKVKLAPGLVMKKKGVSKLVEKWKNLQQEYNN</sequence>
<feature type="compositionally biased region" description="Polar residues" evidence="1">
    <location>
        <begin position="234"/>
        <end position="252"/>
    </location>
</feature>
<gene>
    <name evidence="3" type="ORF">PHYEVI_LOCUS10081</name>
</gene>
<proteinExistence type="predicted"/>
<dbReference type="SUPFAM" id="SSF51045">
    <property type="entry name" value="WW domain"/>
    <property type="match status" value="2"/>
</dbReference>
<dbReference type="CDD" id="cd00201">
    <property type="entry name" value="WW"/>
    <property type="match status" value="2"/>
</dbReference>
<dbReference type="AlphaFoldDB" id="A0A9N9TRR3"/>
<dbReference type="Proteomes" id="UP001153712">
    <property type="component" value="Chromosome 7"/>
</dbReference>
<evidence type="ECO:0000256" key="1">
    <source>
        <dbReference type="SAM" id="MobiDB-lite"/>
    </source>
</evidence>
<keyword evidence="4" id="KW-1185">Reference proteome</keyword>
<organism evidence="3 4">
    <name type="scientific">Phyllotreta striolata</name>
    <name type="common">Striped flea beetle</name>
    <name type="synonym">Crioceris striolata</name>
    <dbReference type="NCBI Taxonomy" id="444603"/>
    <lineage>
        <taxon>Eukaryota</taxon>
        <taxon>Metazoa</taxon>
        <taxon>Ecdysozoa</taxon>
        <taxon>Arthropoda</taxon>
        <taxon>Hexapoda</taxon>
        <taxon>Insecta</taxon>
        <taxon>Pterygota</taxon>
        <taxon>Neoptera</taxon>
        <taxon>Endopterygota</taxon>
        <taxon>Coleoptera</taxon>
        <taxon>Polyphaga</taxon>
        <taxon>Cucujiformia</taxon>
        <taxon>Chrysomeloidea</taxon>
        <taxon>Chrysomelidae</taxon>
        <taxon>Galerucinae</taxon>
        <taxon>Alticini</taxon>
        <taxon>Phyllotreta</taxon>
    </lineage>
</organism>
<reference evidence="3" key="1">
    <citation type="submission" date="2022-01" db="EMBL/GenBank/DDBJ databases">
        <authorList>
            <person name="King R."/>
        </authorList>
    </citation>
    <scope>NUCLEOTIDE SEQUENCE</scope>
</reference>
<dbReference type="PROSITE" id="PS01159">
    <property type="entry name" value="WW_DOMAIN_1"/>
    <property type="match status" value="1"/>
</dbReference>
<protein>
    <recommendedName>
        <fullName evidence="2">WW domain-containing protein</fullName>
    </recommendedName>
</protein>
<dbReference type="SMART" id="SM00456">
    <property type="entry name" value="WW"/>
    <property type="match status" value="2"/>
</dbReference>
<feature type="domain" description="WW" evidence="2">
    <location>
        <begin position="399"/>
        <end position="433"/>
    </location>
</feature>
<accession>A0A9N9TRR3</accession>
<dbReference type="PANTHER" id="PTHR46697:SF1">
    <property type="entry name" value="FORMIN-BINDING PROTEIN 4"/>
    <property type="match status" value="1"/>
</dbReference>
<dbReference type="InterPro" id="IPR036020">
    <property type="entry name" value="WW_dom_sf"/>
</dbReference>
<dbReference type="Gene3D" id="2.20.70.10">
    <property type="match status" value="2"/>
</dbReference>
<feature type="region of interest" description="Disordered" evidence="1">
    <location>
        <begin position="427"/>
        <end position="511"/>
    </location>
</feature>
<dbReference type="PROSITE" id="PS50020">
    <property type="entry name" value="WW_DOMAIN_2"/>
    <property type="match status" value="2"/>
</dbReference>
<dbReference type="InterPro" id="IPR001202">
    <property type="entry name" value="WW_dom"/>
</dbReference>
<feature type="region of interest" description="Disordered" evidence="1">
    <location>
        <begin position="51"/>
        <end position="87"/>
    </location>
</feature>
<evidence type="ECO:0000313" key="3">
    <source>
        <dbReference type="EMBL" id="CAG9863799.1"/>
    </source>
</evidence>
<feature type="compositionally biased region" description="Acidic residues" evidence="1">
    <location>
        <begin position="203"/>
        <end position="212"/>
    </location>
</feature>
<dbReference type="OrthoDB" id="2444812at2759"/>
<name>A0A9N9TRR3_PHYSR</name>
<dbReference type="InterPro" id="IPR053076">
    <property type="entry name" value="WW_domain_protein"/>
</dbReference>
<feature type="compositionally biased region" description="Pro residues" evidence="1">
    <location>
        <begin position="459"/>
        <end position="477"/>
    </location>
</feature>
<feature type="region of interest" description="Disordered" evidence="1">
    <location>
        <begin position="99"/>
        <end position="255"/>
    </location>
</feature>
<feature type="domain" description="WW" evidence="2">
    <location>
        <begin position="22"/>
        <end position="56"/>
    </location>
</feature>
<evidence type="ECO:0000313" key="4">
    <source>
        <dbReference type="Proteomes" id="UP001153712"/>
    </source>
</evidence>
<dbReference type="PANTHER" id="PTHR46697">
    <property type="entry name" value="FORMIN-BINDING PROTEIN 4"/>
    <property type="match status" value="1"/>
</dbReference>
<dbReference type="EMBL" id="OU900100">
    <property type="protein sequence ID" value="CAG9863799.1"/>
    <property type="molecule type" value="Genomic_DNA"/>
</dbReference>
<feature type="compositionally biased region" description="Basic and acidic residues" evidence="1">
    <location>
        <begin position="124"/>
        <end position="133"/>
    </location>
</feature>